<evidence type="ECO:0000313" key="2">
    <source>
        <dbReference type="Proteomes" id="UP001598300"/>
    </source>
</evidence>
<keyword evidence="2" id="KW-1185">Reference proteome</keyword>
<dbReference type="EMBL" id="JBHXPM010000008">
    <property type="protein sequence ID" value="MFD3956550.1"/>
    <property type="molecule type" value="Genomic_DNA"/>
</dbReference>
<comment type="caution">
    <text evidence="1">The sequence shown here is derived from an EMBL/GenBank/DDBJ whole genome shotgun (WGS) entry which is preliminary data.</text>
</comment>
<reference evidence="1 2" key="1">
    <citation type="submission" date="2024-09" db="EMBL/GenBank/DDBJ databases">
        <title>The Natural Products Discovery Center: Release of the First 8490 Sequenced Strains for Exploring Actinobacteria Biosynthetic Diversity.</title>
        <authorList>
            <person name="Kalkreuter E."/>
            <person name="Kautsar S.A."/>
            <person name="Yang D."/>
            <person name="Bader C.D."/>
            <person name="Teijaro C.N."/>
            <person name="Fluegel L."/>
            <person name="Davis C.M."/>
            <person name="Simpson J.R."/>
            <person name="Lauterbach L."/>
            <person name="Steele A.D."/>
            <person name="Gui C."/>
            <person name="Meng S."/>
            <person name="Li G."/>
            <person name="Viehrig K."/>
            <person name="Ye F."/>
            <person name="Su P."/>
            <person name="Kiefer A.F."/>
            <person name="Nichols A."/>
            <person name="Cepeda A.J."/>
            <person name="Yan W."/>
            <person name="Fan B."/>
            <person name="Jiang Y."/>
            <person name="Adhikari A."/>
            <person name="Zheng C.-J."/>
            <person name="Schuster L."/>
            <person name="Cowan T.M."/>
            <person name="Smanski M.J."/>
            <person name="Chevrette M.G."/>
            <person name="De Carvalho L.P.S."/>
            <person name="Shen B."/>
        </authorList>
    </citation>
    <scope>NUCLEOTIDE SEQUENCE [LARGE SCALE GENOMIC DNA]</scope>
    <source>
        <strain evidence="1 2">NPDC058584</strain>
    </source>
</reference>
<sequence length="149" mass="16937">MSRTGDVTLRRTERDYPYAVEARKVESWSVIVWATEEPVRKVPRRETVEWKQAKRAAEDAAEELRKEAKESGRPVTYMVTNVAAEDAGDDALYHWIVREERYRMADKWVILSFHGSAALAGSAAEAYRSPLTARPLTPEADIVKTELVT</sequence>
<gene>
    <name evidence="1" type="ORF">ACFWR3_10740</name>
</gene>
<evidence type="ECO:0000313" key="1">
    <source>
        <dbReference type="EMBL" id="MFD3956550.1"/>
    </source>
</evidence>
<dbReference type="RefSeq" id="WP_141760821.1">
    <property type="nucleotide sequence ID" value="NZ_JBHVRE010000019.1"/>
</dbReference>
<protein>
    <submittedName>
        <fullName evidence="1">Uncharacterized protein</fullName>
    </submittedName>
</protein>
<dbReference type="Proteomes" id="UP001598300">
    <property type="component" value="Unassembled WGS sequence"/>
</dbReference>
<accession>A0ABW6DRQ6</accession>
<name>A0ABW6DRQ6_9ACTN</name>
<organism evidence="1 2">
    <name type="scientific">Streptomyces bacillaris</name>
    <dbReference type="NCBI Taxonomy" id="68179"/>
    <lineage>
        <taxon>Bacteria</taxon>
        <taxon>Bacillati</taxon>
        <taxon>Actinomycetota</taxon>
        <taxon>Actinomycetes</taxon>
        <taxon>Kitasatosporales</taxon>
        <taxon>Streptomycetaceae</taxon>
        <taxon>Streptomyces</taxon>
    </lineage>
</organism>
<proteinExistence type="predicted"/>